<feature type="domain" description="Nose resistant-to-fluoxetine protein N-terminal" evidence="2">
    <location>
        <begin position="64"/>
        <end position="227"/>
    </location>
</feature>
<evidence type="ECO:0000259" key="2">
    <source>
        <dbReference type="SMART" id="SM00703"/>
    </source>
</evidence>
<evidence type="ECO:0000256" key="1">
    <source>
        <dbReference type="SAM" id="SignalP"/>
    </source>
</evidence>
<feature type="chain" id="PRO_5012260339" description="Nose resistant-to-fluoxetine protein N-terminal domain-containing protein" evidence="1">
    <location>
        <begin position="26"/>
        <end position="243"/>
    </location>
</feature>
<accession>A0A1Y3BLB1</accession>
<dbReference type="Pfam" id="PF20146">
    <property type="entry name" value="NRF"/>
    <property type="match status" value="1"/>
</dbReference>
<keyword evidence="1" id="KW-0732">Signal</keyword>
<evidence type="ECO:0000313" key="3">
    <source>
        <dbReference type="EMBL" id="OTF80593.1"/>
    </source>
</evidence>
<evidence type="ECO:0000313" key="4">
    <source>
        <dbReference type="Proteomes" id="UP000194236"/>
    </source>
</evidence>
<dbReference type="OrthoDB" id="6437071at2759"/>
<comment type="caution">
    <text evidence="3">The sequence shown here is derived from an EMBL/GenBank/DDBJ whole genome shotgun (WGS) entry which is preliminary data.</text>
</comment>
<sequence>MNIFEKFSIHFFILIFSVFSSLSSSNESYLWSRLLNVSNKTLAKVFLPNYIEPDGQLFRHQNLTEKCRIKLLSIRDSMFDDDDDDRRTWAFRLFNSWPSSIVPVGMMMGTMSDYGDYDQCMSIDPMDLIVKYCLIDLTIPMPKPIPSMHNLFHKTKNILPDKFYNESMSGNFYHDLGKLSSFFYYSTIRKGICLPSDCNDEDVEIITEKGFGREIFDLKMEKIVCTTKRTKSWQPNNVQMLSI</sequence>
<dbReference type="SMART" id="SM00703">
    <property type="entry name" value="NRF"/>
    <property type="match status" value="1"/>
</dbReference>
<organism evidence="3 4">
    <name type="scientific">Euroglyphus maynei</name>
    <name type="common">Mayne's house dust mite</name>
    <dbReference type="NCBI Taxonomy" id="6958"/>
    <lineage>
        <taxon>Eukaryota</taxon>
        <taxon>Metazoa</taxon>
        <taxon>Ecdysozoa</taxon>
        <taxon>Arthropoda</taxon>
        <taxon>Chelicerata</taxon>
        <taxon>Arachnida</taxon>
        <taxon>Acari</taxon>
        <taxon>Acariformes</taxon>
        <taxon>Sarcoptiformes</taxon>
        <taxon>Astigmata</taxon>
        <taxon>Psoroptidia</taxon>
        <taxon>Analgoidea</taxon>
        <taxon>Pyroglyphidae</taxon>
        <taxon>Pyroglyphinae</taxon>
        <taxon>Euroglyphus</taxon>
    </lineage>
</organism>
<dbReference type="EMBL" id="MUJZ01017489">
    <property type="protein sequence ID" value="OTF80593.1"/>
    <property type="molecule type" value="Genomic_DNA"/>
</dbReference>
<reference evidence="3 4" key="1">
    <citation type="submission" date="2017-03" db="EMBL/GenBank/DDBJ databases">
        <title>Genome Survey of Euroglyphus maynei.</title>
        <authorList>
            <person name="Arlian L.G."/>
            <person name="Morgan M.S."/>
            <person name="Rider S.D."/>
        </authorList>
    </citation>
    <scope>NUCLEOTIDE SEQUENCE [LARGE SCALE GENOMIC DNA]</scope>
    <source>
        <strain evidence="3">Arlian Lab</strain>
        <tissue evidence="3">Whole body</tissue>
    </source>
</reference>
<feature type="non-terminal residue" evidence="3">
    <location>
        <position position="243"/>
    </location>
</feature>
<dbReference type="Proteomes" id="UP000194236">
    <property type="component" value="Unassembled WGS sequence"/>
</dbReference>
<feature type="signal peptide" evidence="1">
    <location>
        <begin position="1"/>
        <end position="25"/>
    </location>
</feature>
<name>A0A1Y3BLB1_EURMA</name>
<protein>
    <recommendedName>
        <fullName evidence="2">Nose resistant-to-fluoxetine protein N-terminal domain-containing protein</fullName>
    </recommendedName>
</protein>
<proteinExistence type="predicted"/>
<dbReference type="AlphaFoldDB" id="A0A1Y3BLB1"/>
<gene>
    <name evidence="3" type="ORF">BLA29_002864</name>
</gene>
<dbReference type="InterPro" id="IPR006621">
    <property type="entry name" value="Nose-resist-to-fluoxetine_N"/>
</dbReference>
<keyword evidence="4" id="KW-1185">Reference proteome</keyword>